<dbReference type="RefSeq" id="WP_380038339.1">
    <property type="nucleotide sequence ID" value="NZ_JBHSEH010000005.1"/>
</dbReference>
<proteinExistence type="predicted"/>
<evidence type="ECO:0000313" key="2">
    <source>
        <dbReference type="Proteomes" id="UP001595998"/>
    </source>
</evidence>
<organism evidence="1 2">
    <name type="scientific">Deinococcus navajonensis</name>
    <dbReference type="NCBI Taxonomy" id="309884"/>
    <lineage>
        <taxon>Bacteria</taxon>
        <taxon>Thermotogati</taxon>
        <taxon>Deinococcota</taxon>
        <taxon>Deinococci</taxon>
        <taxon>Deinococcales</taxon>
        <taxon>Deinococcaceae</taxon>
        <taxon>Deinococcus</taxon>
    </lineage>
</organism>
<reference evidence="2" key="1">
    <citation type="journal article" date="2019" name="Int. J. Syst. Evol. Microbiol.">
        <title>The Global Catalogue of Microorganisms (GCM) 10K type strain sequencing project: providing services to taxonomists for standard genome sequencing and annotation.</title>
        <authorList>
            <consortium name="The Broad Institute Genomics Platform"/>
            <consortium name="The Broad Institute Genome Sequencing Center for Infectious Disease"/>
            <person name="Wu L."/>
            <person name="Ma J."/>
        </authorList>
    </citation>
    <scope>NUCLEOTIDE SEQUENCE [LARGE SCALE GENOMIC DNA]</scope>
    <source>
        <strain evidence="2">CCUG 56029</strain>
    </source>
</reference>
<accession>A0ABV8XNI7</accession>
<dbReference type="Proteomes" id="UP001595998">
    <property type="component" value="Unassembled WGS sequence"/>
</dbReference>
<evidence type="ECO:0008006" key="3">
    <source>
        <dbReference type="Google" id="ProtNLM"/>
    </source>
</evidence>
<evidence type="ECO:0000313" key="1">
    <source>
        <dbReference type="EMBL" id="MFC4426198.1"/>
    </source>
</evidence>
<comment type="caution">
    <text evidence="1">The sequence shown here is derived from an EMBL/GenBank/DDBJ whole genome shotgun (WGS) entry which is preliminary data.</text>
</comment>
<sequence length="751" mass="77713">MPENIDYAREVLGAMPLAPTPATDYYIRQADGTIAHYISDRLAPYTLRRVVGPASDPVAPPTEVTRSGALTNRLALQNVDYVRQRIRPTVNIPLTAVTIDNASSSAPGGVAVAFQDEAGGAWIVGTAVGVGSGLQADMPDGAELIAGHTYLFHVGKLGNGANGTNYGGYLTSIQLSSGLSWTGLTLADNTLTYWDGSSHTVSDAPTPQIAAQYVTGDMSGVDRSGLTIRGVSPIAVSYEADSRTYTVGLEGSADVADGQGWAGGVFISPAGTAGLTPDYRFQALAPLTFNQMTLAVRYNAAAPGTAFYDVYLADATWTATGARLGRFTMTFPTGETTHTLSADQEVSIPSGSRWVLRATPGTAGSIPALRVANWVTSSDAPAARSMGTALTFYGVHMTASYETGDPALKLSQFAGLSVGDIGGLSSQLADHAARLSSLEARPVLDTEAIQDIVGAMLPGATYNDAAGTITLPPDQTLTPEQVQDIVGAFVAAGSNATVTYDDAANTLTISSTGGSQTTGLTAVSHDATLSGDGTPASPLKVVGGSSSSGSSVATIPVGGVRAWIDAAQAYIPADFTTAGTQIYGARDDATDARVTPVTVKYGHSTFTSATHAANYGIQLLEAAPDAVVANVNATNGTAGRNLISVAATRKGTLEAGYISDLYQSWVREVILADGFAWHVLTGTAGFSADIRYTMRYYTATNRWVITLFHHANAGAQKAIGIRSQASEYVFGCNVTPNVADPTTALCVVIQG</sequence>
<gene>
    <name evidence="1" type="ORF">ACFOZ9_08220</name>
</gene>
<dbReference type="EMBL" id="JBHSEH010000005">
    <property type="protein sequence ID" value="MFC4426198.1"/>
    <property type="molecule type" value="Genomic_DNA"/>
</dbReference>
<keyword evidence="2" id="KW-1185">Reference proteome</keyword>
<name>A0ABV8XNI7_9DEIO</name>
<protein>
    <recommendedName>
        <fullName evidence="3">Minor tail protein</fullName>
    </recommendedName>
</protein>